<dbReference type="Pfam" id="PF08145">
    <property type="entry name" value="BOP1NT"/>
    <property type="match status" value="2"/>
</dbReference>
<dbReference type="InterPro" id="IPR001680">
    <property type="entry name" value="WD40_rpt"/>
</dbReference>
<dbReference type="Gene3D" id="2.130.10.10">
    <property type="entry name" value="YVTN repeat-like/Quinoprotein amine dehydrogenase"/>
    <property type="match status" value="1"/>
</dbReference>
<feature type="repeat" description="WD" evidence="7">
    <location>
        <begin position="574"/>
        <end position="599"/>
    </location>
</feature>
<dbReference type="SMART" id="SM00320">
    <property type="entry name" value="WD40"/>
    <property type="match status" value="7"/>
</dbReference>
<reference evidence="10" key="1">
    <citation type="submission" date="2006-10" db="EMBL/GenBank/DDBJ databases">
        <authorList>
            <person name="Amadeo P."/>
            <person name="Zhao Q."/>
            <person name="Wortman J."/>
            <person name="Fraser-Liggett C."/>
            <person name="Carlton J."/>
        </authorList>
    </citation>
    <scope>NUCLEOTIDE SEQUENCE</scope>
    <source>
        <strain evidence="10">G3</strain>
    </source>
</reference>
<dbReference type="InterPro" id="IPR036322">
    <property type="entry name" value="WD40_repeat_dom_sf"/>
</dbReference>
<dbReference type="OrthoDB" id="5571054at2759"/>
<dbReference type="InterPro" id="IPR012953">
    <property type="entry name" value="BOP1_N_dom"/>
</dbReference>
<dbReference type="RefSeq" id="XP_001306108.1">
    <property type="nucleotide sequence ID" value="XM_001306107.1"/>
</dbReference>
<dbReference type="InParanoid" id="A2FPH7"/>
<dbReference type="PROSITE" id="PS50082">
    <property type="entry name" value="WD_REPEATS_2"/>
    <property type="match status" value="2"/>
</dbReference>
<evidence type="ECO:0000256" key="6">
    <source>
        <dbReference type="ARBA" id="ARBA00023242"/>
    </source>
</evidence>
<dbReference type="AlphaFoldDB" id="A2FPH7"/>
<evidence type="ECO:0000256" key="1">
    <source>
        <dbReference type="ARBA" id="ARBA00004604"/>
    </source>
</evidence>
<dbReference type="KEGG" id="tva:4750895"/>
<dbReference type="InterPro" id="IPR028598">
    <property type="entry name" value="BOP1/Erb1"/>
</dbReference>
<dbReference type="SUPFAM" id="SSF50978">
    <property type="entry name" value="WD40 repeat-like"/>
    <property type="match status" value="1"/>
</dbReference>
<dbReference type="VEuPathDB" id="TrichDB:TVAGG3_0573620"/>
<evidence type="ECO:0000259" key="9">
    <source>
        <dbReference type="SMART" id="SM01035"/>
    </source>
</evidence>
<dbReference type="FunCoup" id="A2FPH7">
    <property type="interactions" value="443"/>
</dbReference>
<keyword evidence="5" id="KW-0677">Repeat</keyword>
<accession>A2FPH7</accession>
<feature type="region of interest" description="Disordered" evidence="8">
    <location>
        <begin position="174"/>
        <end position="204"/>
    </location>
</feature>
<sequence>MSLPDEPIHSDSEDETSINIVGDIPLEWYDEFDHIGYKADGSKLIPKERQDILDEVIRKSSDPNWWRRYYDKREGTYKTITAEDLDLVSRLRSGEVGIRGYNYYQPFYETEWKDKIHPLTNKMLSKKHFQPSRSSLYKITQIMAKMREQEAQEEEEKPEKEAVDIWSDDFYVKPQKRRGLPPPKQSLPSTEDSYHPPDDENPHRLLEVDGYDKAVLERYERCCDLFLAPREQIPKRPETSAELLPEIPDVEELKPFPTAEAVRFVGHTGRVRCADLSPDGSIMVSGSSDGELKYWETMTGRCLKTIDLGKIAGGENKAVTSVVYCPNTETPFVVATCNKYVFLIRRREGDVEFPDDETGKSEDEEERPKETPEFKVIDNKIVSLSFSRVTEMRQVTFDRTGKFLAVLAQSRLVYIFNVTRGWQFKTPIAASNAFIQRIAFHPTKHHFFCATQHNILVFDLKEKKKLLRLRPLVQWISSIDVHPRGDHVIAGSYDGRSFWFDTELKTDPYKVLRGHAAAIRDVSYHKKFPLFAVACDDCKIDVFHGKVFNDLLTLPQIVPVKELNGHKPNGILGVLYIIWHPNQPWLISCGADHSIRLWS</sequence>
<dbReference type="GO" id="GO:0030687">
    <property type="term" value="C:preribosome, large subunit precursor"/>
    <property type="evidence" value="ECO:0000318"/>
    <property type="project" value="GO_Central"/>
</dbReference>
<dbReference type="SMR" id="A2FPH7"/>
<dbReference type="EMBL" id="DS113926">
    <property type="protein sequence ID" value="EAX93178.1"/>
    <property type="molecule type" value="Genomic_DNA"/>
</dbReference>
<evidence type="ECO:0000256" key="3">
    <source>
        <dbReference type="ARBA" id="ARBA00022552"/>
    </source>
</evidence>
<gene>
    <name evidence="10" type="ORF">TVAG_233430</name>
</gene>
<evidence type="ECO:0000256" key="8">
    <source>
        <dbReference type="SAM" id="MobiDB-lite"/>
    </source>
</evidence>
<feature type="compositionally biased region" description="Basic and acidic residues" evidence="8">
    <location>
        <begin position="192"/>
        <end position="204"/>
    </location>
</feature>
<evidence type="ECO:0000256" key="5">
    <source>
        <dbReference type="ARBA" id="ARBA00022737"/>
    </source>
</evidence>
<evidence type="ECO:0000256" key="7">
    <source>
        <dbReference type="PROSITE-ProRule" id="PRU00221"/>
    </source>
</evidence>
<dbReference type="Proteomes" id="UP000001542">
    <property type="component" value="Unassembled WGS sequence"/>
</dbReference>
<dbReference type="VEuPathDB" id="TrichDB:TVAG_233430"/>
<name>A2FPH7_TRIV3</name>
<evidence type="ECO:0000256" key="2">
    <source>
        <dbReference type="ARBA" id="ARBA00022517"/>
    </source>
</evidence>
<proteinExistence type="predicted"/>
<dbReference type="GO" id="GO:0000463">
    <property type="term" value="P:maturation of LSU-rRNA from tricistronic rRNA transcript (SSU-rRNA, 5.8S rRNA, LSU-rRNA)"/>
    <property type="evidence" value="ECO:0000318"/>
    <property type="project" value="GO_Central"/>
</dbReference>
<keyword evidence="3" id="KW-0698">rRNA processing</keyword>
<keyword evidence="2" id="KW-0690">Ribosome biogenesis</keyword>
<evidence type="ECO:0000256" key="4">
    <source>
        <dbReference type="ARBA" id="ARBA00022574"/>
    </source>
</evidence>
<dbReference type="GO" id="GO:0043021">
    <property type="term" value="F:ribonucleoprotein complex binding"/>
    <property type="evidence" value="ECO:0000318"/>
    <property type="project" value="GO_Central"/>
</dbReference>
<keyword evidence="6" id="KW-0539">Nucleus</keyword>
<dbReference type="PANTHER" id="PTHR17605:SF0">
    <property type="entry name" value="RIBOSOME BIOGENESIS PROTEIN BOP1"/>
    <property type="match status" value="1"/>
</dbReference>
<dbReference type="InterPro" id="IPR015943">
    <property type="entry name" value="WD40/YVTN_repeat-like_dom_sf"/>
</dbReference>
<dbReference type="OMA" id="MRPAKGE"/>
<dbReference type="STRING" id="5722.A2FPH7"/>
<feature type="repeat" description="WD" evidence="7">
    <location>
        <begin position="264"/>
        <end position="305"/>
    </location>
</feature>
<keyword evidence="11" id="KW-1185">Reference proteome</keyword>
<evidence type="ECO:0000313" key="10">
    <source>
        <dbReference type="EMBL" id="EAX93178.1"/>
    </source>
</evidence>
<organism evidence="10 11">
    <name type="scientific">Trichomonas vaginalis (strain ATCC PRA-98 / G3)</name>
    <dbReference type="NCBI Taxonomy" id="412133"/>
    <lineage>
        <taxon>Eukaryota</taxon>
        <taxon>Metamonada</taxon>
        <taxon>Parabasalia</taxon>
        <taxon>Trichomonadida</taxon>
        <taxon>Trichomonadidae</taxon>
        <taxon>Trichomonas</taxon>
    </lineage>
</organism>
<keyword evidence="4 7" id="KW-0853">WD repeat</keyword>
<dbReference type="Pfam" id="PF00400">
    <property type="entry name" value="WD40"/>
    <property type="match status" value="4"/>
</dbReference>
<protein>
    <submittedName>
        <fullName evidence="10">Block of proliferation protein, putative</fullName>
    </submittedName>
</protein>
<feature type="domain" description="BOP1 N-terminal" evidence="9">
    <location>
        <begin position="29"/>
        <end position="257"/>
    </location>
</feature>
<dbReference type="SMART" id="SM01035">
    <property type="entry name" value="BOP1NT"/>
    <property type="match status" value="1"/>
</dbReference>
<dbReference type="eggNOG" id="KOG0650">
    <property type="taxonomic scope" value="Eukaryota"/>
</dbReference>
<dbReference type="PROSITE" id="PS50294">
    <property type="entry name" value="WD_REPEATS_REGION"/>
    <property type="match status" value="2"/>
</dbReference>
<reference evidence="10" key="2">
    <citation type="journal article" date="2007" name="Science">
        <title>Draft genome sequence of the sexually transmitted pathogen Trichomonas vaginalis.</title>
        <authorList>
            <person name="Carlton J.M."/>
            <person name="Hirt R.P."/>
            <person name="Silva J.C."/>
            <person name="Delcher A.L."/>
            <person name="Schatz M."/>
            <person name="Zhao Q."/>
            <person name="Wortman J.R."/>
            <person name="Bidwell S.L."/>
            <person name="Alsmark U.C.M."/>
            <person name="Besteiro S."/>
            <person name="Sicheritz-Ponten T."/>
            <person name="Noel C.J."/>
            <person name="Dacks J.B."/>
            <person name="Foster P.G."/>
            <person name="Simillion C."/>
            <person name="Van de Peer Y."/>
            <person name="Miranda-Saavedra D."/>
            <person name="Barton G.J."/>
            <person name="Westrop G.D."/>
            <person name="Mueller S."/>
            <person name="Dessi D."/>
            <person name="Fiori P.L."/>
            <person name="Ren Q."/>
            <person name="Paulsen I."/>
            <person name="Zhang H."/>
            <person name="Bastida-Corcuera F.D."/>
            <person name="Simoes-Barbosa A."/>
            <person name="Brown M.T."/>
            <person name="Hayes R.D."/>
            <person name="Mukherjee M."/>
            <person name="Okumura C.Y."/>
            <person name="Schneider R."/>
            <person name="Smith A.J."/>
            <person name="Vanacova S."/>
            <person name="Villalvazo M."/>
            <person name="Haas B.J."/>
            <person name="Pertea M."/>
            <person name="Feldblyum T.V."/>
            <person name="Utterback T.R."/>
            <person name="Shu C.L."/>
            <person name="Osoegawa K."/>
            <person name="de Jong P.J."/>
            <person name="Hrdy I."/>
            <person name="Horvathova L."/>
            <person name="Zubacova Z."/>
            <person name="Dolezal P."/>
            <person name="Malik S.B."/>
            <person name="Logsdon J.M. Jr."/>
            <person name="Henze K."/>
            <person name="Gupta A."/>
            <person name="Wang C.C."/>
            <person name="Dunne R.L."/>
            <person name="Upcroft J.A."/>
            <person name="Upcroft P."/>
            <person name="White O."/>
            <person name="Salzberg S.L."/>
            <person name="Tang P."/>
            <person name="Chiu C.-H."/>
            <person name="Lee Y.-S."/>
            <person name="Embley T.M."/>
            <person name="Coombs G.H."/>
            <person name="Mottram J.C."/>
            <person name="Tachezy J."/>
            <person name="Fraser-Liggett C.M."/>
            <person name="Johnson P.J."/>
        </authorList>
    </citation>
    <scope>NUCLEOTIDE SEQUENCE [LARGE SCALE GENOMIC DNA]</scope>
    <source>
        <strain evidence="10">G3</strain>
    </source>
</reference>
<evidence type="ECO:0000313" key="11">
    <source>
        <dbReference type="Proteomes" id="UP000001542"/>
    </source>
</evidence>
<comment type="subcellular location">
    <subcellularLocation>
        <location evidence="1">Nucleus</location>
        <location evidence="1">Nucleolus</location>
    </subcellularLocation>
</comment>
<dbReference type="GO" id="GO:0070545">
    <property type="term" value="C:PeBoW complex"/>
    <property type="evidence" value="ECO:0000318"/>
    <property type="project" value="GO_Central"/>
</dbReference>
<dbReference type="PANTHER" id="PTHR17605">
    <property type="entry name" value="RIBOSOME BIOGENESIS PROTEIN BOP1 BLOCK OF PROLIFERATION 1 PROTEIN"/>
    <property type="match status" value="1"/>
</dbReference>